<dbReference type="Gene3D" id="3.30.1490.190">
    <property type="match status" value="1"/>
</dbReference>
<dbReference type="PANTHER" id="PTHR33202">
    <property type="entry name" value="ZINC UPTAKE REGULATION PROTEIN"/>
    <property type="match status" value="1"/>
</dbReference>
<dbReference type="SUPFAM" id="SSF46785">
    <property type="entry name" value="Winged helix' DNA-binding domain"/>
    <property type="match status" value="1"/>
</dbReference>
<keyword evidence="7" id="KW-0408">Iron</keyword>
<dbReference type="InterPro" id="IPR036388">
    <property type="entry name" value="WH-like_DNA-bd_sf"/>
</dbReference>
<evidence type="ECO:0000256" key="6">
    <source>
        <dbReference type="ARBA" id="ARBA00023163"/>
    </source>
</evidence>
<comment type="caution">
    <text evidence="8">The sequence shown here is derived from an EMBL/GenBank/DDBJ whole genome shotgun (WGS) entry which is preliminary data.</text>
</comment>
<dbReference type="InterPro" id="IPR002481">
    <property type="entry name" value="FUR"/>
</dbReference>
<dbReference type="PANTHER" id="PTHR33202:SF6">
    <property type="entry name" value="ZINC UPTAKE REGULATION PROTEIN"/>
    <property type="match status" value="1"/>
</dbReference>
<evidence type="ECO:0000256" key="2">
    <source>
        <dbReference type="ARBA" id="ARBA00022491"/>
    </source>
</evidence>
<keyword evidence="7" id="KW-0963">Cytoplasm</keyword>
<keyword evidence="2 7" id="KW-0678">Repressor</keyword>
<accession>A0ABQ6LTT0</accession>
<evidence type="ECO:0000256" key="4">
    <source>
        <dbReference type="ARBA" id="ARBA00023015"/>
    </source>
</evidence>
<comment type="similarity">
    <text evidence="1 7">Belongs to the Fur family.</text>
</comment>
<dbReference type="CDD" id="cd07153">
    <property type="entry name" value="Fur_like"/>
    <property type="match status" value="1"/>
</dbReference>
<evidence type="ECO:0000313" key="8">
    <source>
        <dbReference type="EMBL" id="GMG85485.1"/>
    </source>
</evidence>
<organism evidence="8 9">
    <name type="scientific">Paralimibaculum aggregatum</name>
    <dbReference type="NCBI Taxonomy" id="3036245"/>
    <lineage>
        <taxon>Bacteria</taxon>
        <taxon>Pseudomonadati</taxon>
        <taxon>Pseudomonadota</taxon>
        <taxon>Alphaproteobacteria</taxon>
        <taxon>Rhodobacterales</taxon>
        <taxon>Paracoccaceae</taxon>
        <taxon>Paralimibaculum</taxon>
    </lineage>
</organism>
<protein>
    <recommendedName>
        <fullName evidence="7">Ferric uptake regulation protein</fullName>
    </recommendedName>
</protein>
<dbReference type="InterPro" id="IPR043135">
    <property type="entry name" value="Fur_C"/>
</dbReference>
<sequence length="132" mass="14705">MREKGKMMQTAVLAVLRNHRRAVSAYELLRKFRRTRPALAPTTIYRALAALAERGQVHRVESLNAFVACRQEEEDHVSILSICDDCGAVEESVAPDLLAELSRVAGQSGFAVRRHVVEIHGRCASCSREVHP</sequence>
<evidence type="ECO:0000256" key="7">
    <source>
        <dbReference type="RuleBase" id="RU364037"/>
    </source>
</evidence>
<keyword evidence="9" id="KW-1185">Reference proteome</keyword>
<keyword evidence="5 7" id="KW-0238">DNA-binding</keyword>
<keyword evidence="4 7" id="KW-0805">Transcription regulation</keyword>
<keyword evidence="3 7" id="KW-0862">Zinc</keyword>
<proteinExistence type="inferred from homology"/>
<dbReference type="Pfam" id="PF01475">
    <property type="entry name" value="FUR"/>
    <property type="match status" value="1"/>
</dbReference>
<evidence type="ECO:0000256" key="3">
    <source>
        <dbReference type="ARBA" id="ARBA00022833"/>
    </source>
</evidence>
<dbReference type="Gene3D" id="1.10.10.10">
    <property type="entry name" value="Winged helix-like DNA-binding domain superfamily/Winged helix DNA-binding domain"/>
    <property type="match status" value="1"/>
</dbReference>
<name>A0ABQ6LTT0_9RHOB</name>
<gene>
    <name evidence="7" type="primary">fur</name>
    <name evidence="8" type="ORF">LNKW23_47070</name>
</gene>
<reference evidence="8 9" key="1">
    <citation type="submission" date="2023-04" db="EMBL/GenBank/DDBJ databases">
        <title>Marinoamorphus aggregata gen. nov., sp. Nov., isolate from tissue of brittle star Ophioplocus japonicus.</title>
        <authorList>
            <person name="Kawano K."/>
            <person name="Sawayama S."/>
            <person name="Nakagawa S."/>
        </authorList>
    </citation>
    <scope>NUCLEOTIDE SEQUENCE [LARGE SCALE GENOMIC DNA]</scope>
    <source>
        <strain evidence="8 9">NKW23</strain>
    </source>
</reference>
<dbReference type="InterPro" id="IPR036390">
    <property type="entry name" value="WH_DNA-bd_sf"/>
</dbReference>
<evidence type="ECO:0000313" key="9">
    <source>
        <dbReference type="Proteomes" id="UP001239909"/>
    </source>
</evidence>
<dbReference type="EMBL" id="BSYI01000069">
    <property type="protein sequence ID" value="GMG85485.1"/>
    <property type="molecule type" value="Genomic_DNA"/>
</dbReference>
<comment type="subunit">
    <text evidence="7">Homodimer.</text>
</comment>
<keyword evidence="6 7" id="KW-0804">Transcription</keyword>
<dbReference type="Proteomes" id="UP001239909">
    <property type="component" value="Unassembled WGS sequence"/>
</dbReference>
<comment type="subcellular location">
    <subcellularLocation>
        <location evidence="7">Cytoplasm</location>
    </subcellularLocation>
</comment>
<dbReference type="RefSeq" id="WP_285674854.1">
    <property type="nucleotide sequence ID" value="NZ_BSYI01000069.1"/>
</dbReference>
<evidence type="ECO:0000256" key="5">
    <source>
        <dbReference type="ARBA" id="ARBA00023125"/>
    </source>
</evidence>
<keyword evidence="7" id="KW-0479">Metal-binding</keyword>
<evidence type="ECO:0000256" key="1">
    <source>
        <dbReference type="ARBA" id="ARBA00007957"/>
    </source>
</evidence>